<organism evidence="6 7">
    <name type="scientific">Botrimarina mediterranea</name>
    <dbReference type="NCBI Taxonomy" id="2528022"/>
    <lineage>
        <taxon>Bacteria</taxon>
        <taxon>Pseudomonadati</taxon>
        <taxon>Planctomycetota</taxon>
        <taxon>Planctomycetia</taxon>
        <taxon>Pirellulales</taxon>
        <taxon>Lacipirellulaceae</taxon>
        <taxon>Botrimarina</taxon>
    </lineage>
</organism>
<evidence type="ECO:0000313" key="7">
    <source>
        <dbReference type="Proteomes" id="UP000316426"/>
    </source>
</evidence>
<proteinExistence type="predicted"/>
<feature type="domain" description="Peptidase S9 prolyl oligopeptidase catalytic" evidence="3">
    <location>
        <begin position="659"/>
        <end position="847"/>
    </location>
</feature>
<gene>
    <name evidence="6" type="primary">ptpA</name>
    <name evidence="6" type="ORF">Spa11_31320</name>
</gene>
<dbReference type="Pfam" id="PF00930">
    <property type="entry name" value="DPPIV_N"/>
    <property type="match status" value="1"/>
</dbReference>
<evidence type="ECO:0000256" key="2">
    <source>
        <dbReference type="SAM" id="SignalP"/>
    </source>
</evidence>
<dbReference type="InterPro" id="IPR037140">
    <property type="entry name" value="VHL_beta_dom_sf"/>
</dbReference>
<feature type="region of interest" description="Disordered" evidence="1">
    <location>
        <begin position="252"/>
        <end position="281"/>
    </location>
</feature>
<dbReference type="InterPro" id="IPR050278">
    <property type="entry name" value="Serine_Prot_S9B/DPPIV"/>
</dbReference>
<dbReference type="SUPFAM" id="SSF53474">
    <property type="entry name" value="alpha/beta-Hydrolases"/>
    <property type="match status" value="1"/>
</dbReference>
<feature type="region of interest" description="Disordered" evidence="1">
    <location>
        <begin position="155"/>
        <end position="180"/>
    </location>
</feature>
<feature type="signal peptide" evidence="2">
    <location>
        <begin position="1"/>
        <end position="19"/>
    </location>
</feature>
<keyword evidence="6" id="KW-0378">Hydrolase</keyword>
<keyword evidence="7" id="KW-1185">Reference proteome</keyword>
<name>A0A518KAV0_9BACT</name>
<feature type="domain" description="Dipeptidylpeptidase IV N-terminal" evidence="4">
    <location>
        <begin position="276"/>
        <end position="570"/>
    </location>
</feature>
<dbReference type="EC" id="3.4.14.12" evidence="6"/>
<dbReference type="Gene3D" id="2.140.10.30">
    <property type="entry name" value="Dipeptidylpeptidase IV, N-terminal domain"/>
    <property type="match status" value="1"/>
</dbReference>
<dbReference type="SUPFAM" id="SSF82171">
    <property type="entry name" value="DPP6 N-terminal domain-like"/>
    <property type="match status" value="1"/>
</dbReference>
<evidence type="ECO:0000259" key="3">
    <source>
        <dbReference type="Pfam" id="PF00326"/>
    </source>
</evidence>
<evidence type="ECO:0000259" key="5">
    <source>
        <dbReference type="Pfam" id="PF01847"/>
    </source>
</evidence>
<sequence length="851" mass="94462" precursor="true">MSWRNLASILILLSGSAIDAWSLPPTGKPISPRGASLGDLPIVDVAPAANQTGRNAGDRDARVYRQHVRPHWVAGNNLFWYRNDLADGAREFVVVDALKGVRSPAFDHAAMAVALGESTDAARLPIDSLEYSAEGQLVAVRSNDNRLLWNADTGVLTKSDDAGPPEESIQSRDERPSRTGADTTITFINKLKDSVELFWLSGDGTKRSYGEVSAGARRDQHTFGGHRWRIVDADGVEVDEVIADDRPRDVVIDGKRRPRSERRSRRGRRNMDRGANSPDGNWVAAIEDHNVVVRLVESGQTRPLSTDGGDRQSYGQLTWAPDSQHLVAFRTFEVEKQPVHVIRSSPPQGGRAVLESHPYLLPGDPFPTHELNVFYIDSGQQLKPKVERFEHEWERPAVTFSPGGAHLRYGQTDRGHQRYRLIEVGLADGEVRNLIDEKSETFIWTAHTENPSTPRISWLEGADEVLYVTEKNGWRQLLLVNAASGQEVRELTPRGLVLRSIERIDHAQRRVLVALSGRAEQDPYFKHYALVDIDTAALIWLTEGDGNHSIEFSPDGRFLIDTYSRVDLPPVHELRSGEDGRLVCPFESADASELVASGWTSPEVFVAKGRDGVTDIWGIICRPRDFDPQKSYPVIEDIYAGPQGSFVPKSFSPAPYYEALTSQGFIVVKIDGMGTANRSKAFHDVCWKNLKDGGFEDRILWMKAAAKQHTELNLDRVGIYGVSAGGQNAAAAVLFHPEFYKVAVAACGCHDNRMDKASWNEQWMGYPVGPHYAESSNVENAHRLQGKLLLIVGEVDTNVPPESTMRVADALIRADKDFDLLVVPNAGHGMGGAYGERRMCDFFVRHLLGER</sequence>
<dbReference type="Pfam" id="PF00326">
    <property type="entry name" value="Peptidase_S9"/>
    <property type="match status" value="1"/>
</dbReference>
<dbReference type="Pfam" id="PF01847">
    <property type="entry name" value="VHL"/>
    <property type="match status" value="1"/>
</dbReference>
<reference evidence="6 7" key="1">
    <citation type="submission" date="2019-02" db="EMBL/GenBank/DDBJ databases">
        <title>Deep-cultivation of Planctomycetes and their phenomic and genomic characterization uncovers novel biology.</title>
        <authorList>
            <person name="Wiegand S."/>
            <person name="Jogler M."/>
            <person name="Boedeker C."/>
            <person name="Pinto D."/>
            <person name="Vollmers J."/>
            <person name="Rivas-Marin E."/>
            <person name="Kohn T."/>
            <person name="Peeters S.H."/>
            <person name="Heuer A."/>
            <person name="Rast P."/>
            <person name="Oberbeckmann S."/>
            <person name="Bunk B."/>
            <person name="Jeske O."/>
            <person name="Meyerdierks A."/>
            <person name="Storesund J.E."/>
            <person name="Kallscheuer N."/>
            <person name="Luecker S."/>
            <person name="Lage O.M."/>
            <person name="Pohl T."/>
            <person name="Merkel B.J."/>
            <person name="Hornburger P."/>
            <person name="Mueller R.-W."/>
            <person name="Bruemmer F."/>
            <person name="Labrenz M."/>
            <person name="Spormann A.M."/>
            <person name="Op den Camp H."/>
            <person name="Overmann J."/>
            <person name="Amann R."/>
            <person name="Jetten M.S.M."/>
            <person name="Mascher T."/>
            <person name="Medema M.H."/>
            <person name="Devos D.P."/>
            <person name="Kaster A.-K."/>
            <person name="Ovreas L."/>
            <person name="Rohde M."/>
            <person name="Galperin M.Y."/>
            <person name="Jogler C."/>
        </authorList>
    </citation>
    <scope>NUCLEOTIDE SEQUENCE [LARGE SCALE GENOMIC DNA]</scope>
    <source>
        <strain evidence="6 7">Spa11</strain>
    </source>
</reference>
<dbReference type="PANTHER" id="PTHR11731:SF118">
    <property type="entry name" value="BLR1971 PROTEIN"/>
    <property type="match status" value="1"/>
</dbReference>
<feature type="compositionally biased region" description="Basic residues" evidence="1">
    <location>
        <begin position="256"/>
        <end position="268"/>
    </location>
</feature>
<dbReference type="GO" id="GO:0006508">
    <property type="term" value="P:proteolysis"/>
    <property type="evidence" value="ECO:0007669"/>
    <property type="project" value="InterPro"/>
</dbReference>
<dbReference type="AlphaFoldDB" id="A0A518KAV0"/>
<dbReference type="Proteomes" id="UP000316426">
    <property type="component" value="Chromosome"/>
</dbReference>
<protein>
    <submittedName>
        <fullName evidence="6">Prolyl tripeptidyl peptidase</fullName>
        <ecNumber evidence="6">3.4.14.12</ecNumber>
    </submittedName>
</protein>
<dbReference type="InterPro" id="IPR002469">
    <property type="entry name" value="Peptidase_S9B_N"/>
</dbReference>
<dbReference type="GO" id="GO:0008236">
    <property type="term" value="F:serine-type peptidase activity"/>
    <property type="evidence" value="ECO:0007669"/>
    <property type="project" value="InterPro"/>
</dbReference>
<feature type="domain" description="von Hippel-Lindau disease tumour suppressor beta" evidence="5">
    <location>
        <begin position="183"/>
        <end position="235"/>
    </location>
</feature>
<accession>A0A518KAV0</accession>
<dbReference type="InterPro" id="IPR001375">
    <property type="entry name" value="Peptidase_S9_cat"/>
</dbReference>
<dbReference type="KEGG" id="bmei:Spa11_31320"/>
<dbReference type="PANTHER" id="PTHR11731">
    <property type="entry name" value="PROTEASE FAMILY S9B,C DIPEPTIDYL-PEPTIDASE IV-RELATED"/>
    <property type="match status" value="1"/>
</dbReference>
<dbReference type="RefSeq" id="WP_145113755.1">
    <property type="nucleotide sequence ID" value="NZ_CP036349.1"/>
</dbReference>
<dbReference type="InterPro" id="IPR024053">
    <property type="entry name" value="VHL_beta_dom"/>
</dbReference>
<dbReference type="Gene3D" id="3.40.50.1820">
    <property type="entry name" value="alpha/beta hydrolase"/>
    <property type="match status" value="1"/>
</dbReference>
<feature type="chain" id="PRO_5021787588" evidence="2">
    <location>
        <begin position="20"/>
        <end position="851"/>
    </location>
</feature>
<evidence type="ECO:0000259" key="4">
    <source>
        <dbReference type="Pfam" id="PF00930"/>
    </source>
</evidence>
<dbReference type="InterPro" id="IPR029058">
    <property type="entry name" value="AB_hydrolase_fold"/>
</dbReference>
<keyword evidence="2" id="KW-0732">Signal</keyword>
<dbReference type="EMBL" id="CP036349">
    <property type="protein sequence ID" value="QDV74923.1"/>
    <property type="molecule type" value="Genomic_DNA"/>
</dbReference>
<evidence type="ECO:0000313" key="6">
    <source>
        <dbReference type="EMBL" id="QDV74923.1"/>
    </source>
</evidence>
<evidence type="ECO:0000256" key="1">
    <source>
        <dbReference type="SAM" id="MobiDB-lite"/>
    </source>
</evidence>
<dbReference type="Gene3D" id="2.60.40.780">
    <property type="entry name" value="von Hippel-Lindau disease tumour suppressor, beta domain"/>
    <property type="match status" value="1"/>
</dbReference>